<evidence type="ECO:0000256" key="1">
    <source>
        <dbReference type="ARBA" id="ARBA00004141"/>
    </source>
</evidence>
<evidence type="ECO:0000256" key="4">
    <source>
        <dbReference type="ARBA" id="ARBA00023136"/>
    </source>
</evidence>
<feature type="region of interest" description="Disordered" evidence="5">
    <location>
        <begin position="115"/>
        <end position="176"/>
    </location>
</feature>
<keyword evidence="3" id="KW-1133">Transmembrane helix</keyword>
<evidence type="ECO:0000313" key="6">
    <source>
        <dbReference type="EMBL" id="KAG2598746.1"/>
    </source>
</evidence>
<evidence type="ECO:0000256" key="2">
    <source>
        <dbReference type="ARBA" id="ARBA00022692"/>
    </source>
</evidence>
<feature type="compositionally biased region" description="Low complexity" evidence="5">
    <location>
        <begin position="139"/>
        <end position="164"/>
    </location>
</feature>
<accession>A0A8T0SR21</accession>
<proteinExistence type="predicted"/>
<comment type="caution">
    <text evidence="6">The sequence shown here is derived from an EMBL/GenBank/DDBJ whole genome shotgun (WGS) entry which is preliminary data.</text>
</comment>
<name>A0A8T0SR21_PANVG</name>
<dbReference type="GO" id="GO:0016020">
    <property type="term" value="C:membrane"/>
    <property type="evidence" value="ECO:0007669"/>
    <property type="project" value="UniProtKB-SubCell"/>
</dbReference>
<evidence type="ECO:0000313" key="7">
    <source>
        <dbReference type="Proteomes" id="UP000823388"/>
    </source>
</evidence>
<dbReference type="SUPFAM" id="SSF103511">
    <property type="entry name" value="Chlorophyll a-b binding protein"/>
    <property type="match status" value="1"/>
</dbReference>
<organism evidence="6 7">
    <name type="scientific">Panicum virgatum</name>
    <name type="common">Blackwell switchgrass</name>
    <dbReference type="NCBI Taxonomy" id="38727"/>
    <lineage>
        <taxon>Eukaryota</taxon>
        <taxon>Viridiplantae</taxon>
        <taxon>Streptophyta</taxon>
        <taxon>Embryophyta</taxon>
        <taxon>Tracheophyta</taxon>
        <taxon>Spermatophyta</taxon>
        <taxon>Magnoliopsida</taxon>
        <taxon>Liliopsida</taxon>
        <taxon>Poales</taxon>
        <taxon>Poaceae</taxon>
        <taxon>PACMAD clade</taxon>
        <taxon>Panicoideae</taxon>
        <taxon>Panicodae</taxon>
        <taxon>Paniceae</taxon>
        <taxon>Panicinae</taxon>
        <taxon>Panicum</taxon>
        <taxon>Panicum sect. Hiantes</taxon>
    </lineage>
</organism>
<dbReference type="Proteomes" id="UP000823388">
    <property type="component" value="Chromosome 5K"/>
</dbReference>
<protein>
    <submittedName>
        <fullName evidence="6">Uncharacterized protein</fullName>
    </submittedName>
</protein>
<evidence type="ECO:0000256" key="3">
    <source>
        <dbReference type="ARBA" id="ARBA00022989"/>
    </source>
</evidence>
<feature type="compositionally biased region" description="Pro residues" evidence="5">
    <location>
        <begin position="124"/>
        <end position="138"/>
    </location>
</feature>
<dbReference type="PANTHER" id="PTHR14154">
    <property type="entry name" value="UPF0041 BRAIN PROTEIN 44-RELATED"/>
    <property type="match status" value="1"/>
</dbReference>
<dbReference type="EMBL" id="CM029045">
    <property type="protein sequence ID" value="KAG2598746.1"/>
    <property type="molecule type" value="Genomic_DNA"/>
</dbReference>
<comment type="subcellular location">
    <subcellularLocation>
        <location evidence="1">Membrane</location>
        <topology evidence="1">Multi-pass membrane protein</topology>
    </subcellularLocation>
</comment>
<keyword evidence="7" id="KW-1185">Reference proteome</keyword>
<reference evidence="6" key="1">
    <citation type="submission" date="2020-05" db="EMBL/GenBank/DDBJ databases">
        <title>WGS assembly of Panicum virgatum.</title>
        <authorList>
            <person name="Lovell J.T."/>
            <person name="Jenkins J."/>
            <person name="Shu S."/>
            <person name="Juenger T.E."/>
            <person name="Schmutz J."/>
        </authorList>
    </citation>
    <scope>NUCLEOTIDE SEQUENCE</scope>
    <source>
        <strain evidence="6">AP13</strain>
    </source>
</reference>
<gene>
    <name evidence="6" type="ORF">PVAP13_5KG399100</name>
</gene>
<dbReference type="Gene3D" id="1.10.3460.10">
    <property type="entry name" value="Chlorophyll a/b binding protein domain"/>
    <property type="match status" value="1"/>
</dbReference>
<keyword evidence="4" id="KW-0472">Membrane</keyword>
<dbReference type="AlphaFoldDB" id="A0A8T0SR21"/>
<evidence type="ECO:0000256" key="5">
    <source>
        <dbReference type="SAM" id="MobiDB-lite"/>
    </source>
</evidence>
<keyword evidence="2" id="KW-0812">Transmembrane</keyword>
<feature type="region of interest" description="Disordered" evidence="5">
    <location>
        <begin position="56"/>
        <end position="75"/>
    </location>
</feature>
<sequence length="271" mass="29036">MHCAHVESLQTSQTARRQHARLIRCFADGNLAPHTLIHSESVGVCPGLLHAFLPSPPSLSQETKEPAGQLLQSSSDAAMSLAPSIPSIKVKVGGVSVAPPHRAYRSSFAVIRSSKAEGPIRRPAAPPLSPPPPMPPKTPTLSTPPTLSQPPKTVKPAPAPTSSEQPPPSPEQKPVETAATVAALQRPVAGAVTLEYQRKVAKDLQEYFKQKKLEEADQGPFFGFLPKNEISNGRWAMFGFAVGMLTEYATGSDFVQQMKILLSNFGIVDLD</sequence>